<dbReference type="Gene3D" id="3.40.190.10">
    <property type="entry name" value="Periplasmic binding protein-like II"/>
    <property type="match status" value="2"/>
</dbReference>
<protein>
    <submittedName>
        <fullName evidence="3">TbpA</fullName>
    </submittedName>
</protein>
<dbReference type="AlphaFoldDB" id="C0QEL3"/>
<dbReference type="PANTHER" id="PTHR30006:SF2">
    <property type="entry name" value="ABC TRANSPORTER SUBSTRATE-BINDING PROTEIN"/>
    <property type="match status" value="1"/>
</dbReference>
<dbReference type="eggNOG" id="COG4143">
    <property type="taxonomic scope" value="Bacteria"/>
</dbReference>
<dbReference type="CDD" id="cd13545">
    <property type="entry name" value="PBP2_TbpA"/>
    <property type="match status" value="1"/>
</dbReference>
<evidence type="ECO:0000313" key="4">
    <source>
        <dbReference type="Proteomes" id="UP000000442"/>
    </source>
</evidence>
<dbReference type="SUPFAM" id="SSF53850">
    <property type="entry name" value="Periplasmic binding protein-like II"/>
    <property type="match status" value="1"/>
</dbReference>
<dbReference type="GO" id="GO:0030975">
    <property type="term" value="F:thiamine binding"/>
    <property type="evidence" value="ECO:0007669"/>
    <property type="project" value="InterPro"/>
</dbReference>
<dbReference type="GO" id="GO:0030288">
    <property type="term" value="C:outer membrane-bounded periplasmic space"/>
    <property type="evidence" value="ECO:0007669"/>
    <property type="project" value="TreeGrafter"/>
</dbReference>
<reference evidence="3 4" key="1">
    <citation type="journal article" date="2009" name="Environ. Microbiol.">
        <title>Genome sequence of Desulfobacterium autotrophicum HRM2, a marine sulfate reducer oxidizing organic carbon completely to carbon dioxide.</title>
        <authorList>
            <person name="Strittmatter A.W."/>
            <person name="Liesegang H."/>
            <person name="Rabus R."/>
            <person name="Decker I."/>
            <person name="Amann J."/>
            <person name="Andres S."/>
            <person name="Henne A."/>
            <person name="Fricke W.F."/>
            <person name="Martinez-Arias R."/>
            <person name="Bartels D."/>
            <person name="Goesmann A."/>
            <person name="Krause L."/>
            <person name="Puehler A."/>
            <person name="Klenk H.P."/>
            <person name="Richter M."/>
            <person name="Schuler M."/>
            <person name="Gloeckner F.O."/>
            <person name="Meyerdierks A."/>
            <person name="Gottschalk G."/>
            <person name="Amann R."/>
        </authorList>
    </citation>
    <scope>NUCLEOTIDE SEQUENCE [LARGE SCALE GENOMIC DNA]</scope>
    <source>
        <strain evidence="4">ATCC 43914 / DSM 3382 / HRM2</strain>
    </source>
</reference>
<keyword evidence="2" id="KW-1133">Transmembrane helix</keyword>
<organism evidence="3 4">
    <name type="scientific">Desulforapulum autotrophicum (strain ATCC 43914 / DSM 3382 / VKM B-1955 / HRM2)</name>
    <name type="common">Desulfobacterium autotrophicum</name>
    <dbReference type="NCBI Taxonomy" id="177437"/>
    <lineage>
        <taxon>Bacteria</taxon>
        <taxon>Pseudomonadati</taxon>
        <taxon>Thermodesulfobacteriota</taxon>
        <taxon>Desulfobacteria</taxon>
        <taxon>Desulfobacterales</taxon>
        <taxon>Desulfobacteraceae</taxon>
        <taxon>Desulforapulum</taxon>
    </lineage>
</organism>
<dbReference type="HOGENOM" id="CLU_026974_6_1_7"/>
<accession>C0QEL3</accession>
<dbReference type="PANTHER" id="PTHR30006">
    <property type="entry name" value="THIAMINE-BINDING PERIPLASMIC PROTEIN-RELATED"/>
    <property type="match status" value="1"/>
</dbReference>
<keyword evidence="2" id="KW-0812">Transmembrane</keyword>
<keyword evidence="4" id="KW-1185">Reference proteome</keyword>
<dbReference type="KEGG" id="dat:HRM2_22600"/>
<dbReference type="Proteomes" id="UP000000442">
    <property type="component" value="Chromosome"/>
</dbReference>
<name>C0QEL3_DESAH</name>
<proteinExistence type="predicted"/>
<keyword evidence="2" id="KW-0472">Membrane</keyword>
<dbReference type="InterPro" id="IPR005948">
    <property type="entry name" value="ThiB-like"/>
</dbReference>
<dbReference type="GO" id="GO:0030976">
    <property type="term" value="F:thiamine pyrophosphate binding"/>
    <property type="evidence" value="ECO:0007669"/>
    <property type="project" value="TreeGrafter"/>
</dbReference>
<feature type="transmembrane region" description="Helical" evidence="2">
    <location>
        <begin position="20"/>
        <end position="39"/>
    </location>
</feature>
<evidence type="ECO:0000256" key="2">
    <source>
        <dbReference type="SAM" id="Phobius"/>
    </source>
</evidence>
<sequence>MFFYQRGIHLMIPIVRTSPYRPILAAVFAAISVLMIISITGCSKDDSNDKAVKADGIQEITLMTHDSFSASTDVIQAFEQANHAKIIFLKSGDAGEALNKAILSKNNPIADIFYGVDNTFLTRALSENIFVAHDSPLLDRLPESLRLDPENRLIPVDFGDVCINFDIAWFKQRNLDPPVCLEDLLAPRFKDLVVVENPATSSPGLAFLLATVARFGQTGYLDFWKGMKQNQVMITSGWKEAYWGQFTAASKGTRPVVVSYASSPAAEVYYAKNPMDKAPTGVMVDNGAAFRQVEFAGILKGTKKLELAGKLMDFLVSKTFQEDIPLQMFVFPANKEAVLPDVFKKHAVITDQPARLDYDIISKNRESWIINWTELML</sequence>
<dbReference type="STRING" id="177437.HRM2_22600"/>
<dbReference type="EMBL" id="CP001087">
    <property type="protein sequence ID" value="ACN15355.1"/>
    <property type="molecule type" value="Genomic_DNA"/>
</dbReference>
<evidence type="ECO:0000256" key="1">
    <source>
        <dbReference type="ARBA" id="ARBA00022729"/>
    </source>
</evidence>
<keyword evidence="1" id="KW-0732">Signal</keyword>
<gene>
    <name evidence="3" type="primary">tbpA</name>
    <name evidence="3" type="ordered locus">HRM2_22600</name>
</gene>
<dbReference type="SMR" id="C0QEL3"/>
<dbReference type="Pfam" id="PF13343">
    <property type="entry name" value="SBP_bac_6"/>
    <property type="match status" value="1"/>
</dbReference>
<dbReference type="GO" id="GO:0015888">
    <property type="term" value="P:thiamine transport"/>
    <property type="evidence" value="ECO:0007669"/>
    <property type="project" value="InterPro"/>
</dbReference>
<evidence type="ECO:0000313" key="3">
    <source>
        <dbReference type="EMBL" id="ACN15355.1"/>
    </source>
</evidence>
<dbReference type="NCBIfam" id="TIGR01254">
    <property type="entry name" value="sfuA"/>
    <property type="match status" value="1"/>
</dbReference>